<dbReference type="Gene3D" id="2.60.120.10">
    <property type="entry name" value="Jelly Rolls"/>
    <property type="match status" value="1"/>
</dbReference>
<name>A0A6L9EGJ2_9FLAO</name>
<sequence>MELESLFNYIKKFITLSDAECDVIADHVKLRDYLKHQFIVQQGDVCKYESFIVSGCAKTFFLDTEGNEHVVSLAIENWWAADLGSFISREPSDYNVQCLENCRVVQFSYEALEQLYEKIPQMERFFRLIMQNAYVAAQKRVLRNHSLPAKERYLIFRKQYPNIEQRVPQYLIASYLGITKQFLSKIRAEIILEG</sequence>
<dbReference type="InterPro" id="IPR018490">
    <property type="entry name" value="cNMP-bd_dom_sf"/>
</dbReference>
<dbReference type="AlphaFoldDB" id="A0A6L9EGJ2"/>
<accession>A0A6L9EGJ2</accession>
<dbReference type="RefSeq" id="WP_161436898.1">
    <property type="nucleotide sequence ID" value="NZ_WXYO01000008.1"/>
</dbReference>
<protein>
    <submittedName>
        <fullName evidence="2">Cyclic nucleotide-binding domain-containing protein</fullName>
    </submittedName>
</protein>
<organism evidence="2 3">
    <name type="scientific">Poritiphilus flavus</name>
    <dbReference type="NCBI Taxonomy" id="2697053"/>
    <lineage>
        <taxon>Bacteria</taxon>
        <taxon>Pseudomonadati</taxon>
        <taxon>Bacteroidota</taxon>
        <taxon>Flavobacteriia</taxon>
        <taxon>Flavobacteriales</taxon>
        <taxon>Flavobacteriaceae</taxon>
        <taxon>Poritiphilus</taxon>
    </lineage>
</organism>
<feature type="domain" description="Cyclic nucleotide-binding" evidence="1">
    <location>
        <begin position="12"/>
        <end position="124"/>
    </location>
</feature>
<dbReference type="Proteomes" id="UP000475249">
    <property type="component" value="Unassembled WGS sequence"/>
</dbReference>
<evidence type="ECO:0000313" key="3">
    <source>
        <dbReference type="Proteomes" id="UP000475249"/>
    </source>
</evidence>
<dbReference type="CDD" id="cd00038">
    <property type="entry name" value="CAP_ED"/>
    <property type="match status" value="1"/>
</dbReference>
<dbReference type="InterPro" id="IPR014710">
    <property type="entry name" value="RmlC-like_jellyroll"/>
</dbReference>
<evidence type="ECO:0000259" key="1">
    <source>
        <dbReference type="PROSITE" id="PS50042"/>
    </source>
</evidence>
<dbReference type="PROSITE" id="PS50042">
    <property type="entry name" value="CNMP_BINDING_3"/>
    <property type="match status" value="1"/>
</dbReference>
<proteinExistence type="predicted"/>
<dbReference type="Pfam" id="PF00027">
    <property type="entry name" value="cNMP_binding"/>
    <property type="match status" value="1"/>
</dbReference>
<reference evidence="2 3" key="1">
    <citation type="submission" date="2020-01" db="EMBL/GenBank/DDBJ databases">
        <title>Bacteria diversity of Porities sp.</title>
        <authorList>
            <person name="Wang G."/>
        </authorList>
    </citation>
    <scope>NUCLEOTIDE SEQUENCE [LARGE SCALE GENOMIC DNA]</scope>
    <source>
        <strain evidence="2 3">R33</strain>
    </source>
</reference>
<dbReference type="InterPro" id="IPR000595">
    <property type="entry name" value="cNMP-bd_dom"/>
</dbReference>
<gene>
    <name evidence="2" type="ORF">GTQ38_17710</name>
</gene>
<dbReference type="SUPFAM" id="SSF51206">
    <property type="entry name" value="cAMP-binding domain-like"/>
    <property type="match status" value="1"/>
</dbReference>
<comment type="caution">
    <text evidence="2">The sequence shown here is derived from an EMBL/GenBank/DDBJ whole genome shotgun (WGS) entry which is preliminary data.</text>
</comment>
<keyword evidence="3" id="KW-1185">Reference proteome</keyword>
<evidence type="ECO:0000313" key="2">
    <source>
        <dbReference type="EMBL" id="NAS13855.1"/>
    </source>
</evidence>
<dbReference type="EMBL" id="WXYO01000008">
    <property type="protein sequence ID" value="NAS13855.1"/>
    <property type="molecule type" value="Genomic_DNA"/>
</dbReference>
<dbReference type="SMART" id="SM00100">
    <property type="entry name" value="cNMP"/>
    <property type="match status" value="1"/>
</dbReference>